<feature type="active site" evidence="15">
    <location>
        <position position="306"/>
    </location>
</feature>
<proteinExistence type="inferred from homology"/>
<evidence type="ECO:0000256" key="15">
    <source>
        <dbReference type="PIRSR" id="PIRSR601577-1"/>
    </source>
</evidence>
<keyword evidence="4 17" id="KW-0645">Protease</keyword>
<name>A0A7J6XQM9_TRYCR</name>
<evidence type="ECO:0000256" key="4">
    <source>
        <dbReference type="ARBA" id="ARBA00022670"/>
    </source>
</evidence>
<evidence type="ECO:0000313" key="20">
    <source>
        <dbReference type="Proteomes" id="UP000583944"/>
    </source>
</evidence>
<feature type="transmembrane region" description="Helical" evidence="18">
    <location>
        <begin position="90"/>
        <end position="108"/>
    </location>
</feature>
<evidence type="ECO:0000256" key="10">
    <source>
        <dbReference type="ARBA" id="ARBA00023049"/>
    </source>
</evidence>
<protein>
    <recommendedName>
        <fullName evidence="17">Leishmanolysin-like peptidase</fullName>
        <ecNumber evidence="17">3.4.24.-</ecNumber>
    </recommendedName>
</protein>
<evidence type="ECO:0000256" key="16">
    <source>
        <dbReference type="PIRSR" id="PIRSR601577-2"/>
    </source>
</evidence>
<keyword evidence="18" id="KW-0812">Transmembrane</keyword>
<evidence type="ECO:0000256" key="8">
    <source>
        <dbReference type="ARBA" id="ARBA00022833"/>
    </source>
</evidence>
<evidence type="ECO:0000256" key="5">
    <source>
        <dbReference type="ARBA" id="ARBA00022723"/>
    </source>
</evidence>
<evidence type="ECO:0000256" key="14">
    <source>
        <dbReference type="ARBA" id="ARBA00023180"/>
    </source>
</evidence>
<comment type="caution">
    <text evidence="19">The sequence shown here is derived from an EMBL/GenBank/DDBJ whole genome shotgun (WGS) entry which is preliminary data.</text>
</comment>
<dbReference type="GO" id="GO:0046872">
    <property type="term" value="F:metal ion binding"/>
    <property type="evidence" value="ECO:0007669"/>
    <property type="project" value="UniProtKB-KW"/>
</dbReference>
<dbReference type="PANTHER" id="PTHR10942:SF0">
    <property type="entry name" value="LEISHMANOLYSIN-LIKE PEPTIDASE"/>
    <property type="match status" value="1"/>
</dbReference>
<keyword evidence="7 17" id="KW-0378">Hydrolase</keyword>
<keyword evidence="11 18" id="KW-0472">Membrane</keyword>
<keyword evidence="14" id="KW-0325">Glycoprotein</keyword>
<dbReference type="SUPFAM" id="SSF55486">
    <property type="entry name" value="Metalloproteases ('zincins'), catalytic domain"/>
    <property type="match status" value="1"/>
</dbReference>
<keyword evidence="10 16" id="KW-0482">Metalloprotease</keyword>
<sequence>MCQRVIPITEKNSHPPSLILFFFFLFGGIMNECSCLTLRKFVSYGSFSFCVLFCFGLVCWKKFILLLLLQKERQEGDEMLGKRPFCISDVFWLATCMLLCLMAVAAAYETRPEDGLREHKCVHDEVAIPYNALPYTDVTYRSGIRNMKVFSVFMTAARENIRFHVIFILNKSCSGVGQFVPNFLGNGVRCTADDILTPNKIRTIKIMVKKACNYLERAILVDPLDEINVIAESCPFLGHSSLRVTEKDYVLFVTANPRSSARGVIAWAHCCERISTGRPSVGHVNFIPSSFGEYATEKDIHVAMHEITHALGFTDLATNAKSHVGPGGKVVPGFVRVLRPKLGKAVTLVTSPKVVEVARKHFGCPTLDGVEIEDGGKSGTAGSHWKKRILYEEALVGSITSANLFYSSFTLAYLEDLGYYSINYSMAEDNFRWGRNRSCRFLYNKCNDQDEDVDEFCFGKGDTKKTSCTHDFLGMGSCDIMRHNAVLPVDYRYFTDPRIGGSTPLMDYCPSVQVYSNWNCISEVTAEVPNFLGNEMGQHSRCFSSNLVTGASPFFSTGFRCFPTVCTKSGQILLRVQGQTVPCPLNGTAGEADTSHLRGVQGKIVCPAASLLCGDKERNVSSESFHYSSNMIEEPVTADTKRSASEFTKNSSRLCEERVKCAENITSFFPACRVSAQRILDCFGKDCPLAMRMWIDRTALLEQCRHPKLMAELCLDGWMGAHLLCAIASSTSAATATYFPIIVVCVMLLAIVFF</sequence>
<comment type="similarity">
    <text evidence="3 17">Belongs to the peptidase M8 family.</text>
</comment>
<dbReference type="EC" id="3.4.24.-" evidence="17"/>
<dbReference type="Gene3D" id="3.90.132.10">
    <property type="entry name" value="Leishmanolysin , domain 2"/>
    <property type="match status" value="1"/>
</dbReference>
<evidence type="ECO:0000256" key="1">
    <source>
        <dbReference type="ARBA" id="ARBA00001249"/>
    </source>
</evidence>
<dbReference type="Gene3D" id="2.10.55.10">
    <property type="entry name" value="Leishmanolysin domain 3"/>
    <property type="match status" value="1"/>
</dbReference>
<evidence type="ECO:0000256" key="7">
    <source>
        <dbReference type="ARBA" id="ARBA00022801"/>
    </source>
</evidence>
<comment type="catalytic activity">
    <reaction evidence="1">
        <text>Preference for hydrophobic residues at P1 and P1' and basic residues at P2' and P3'. A model nonapeptide is cleaved at -Ala-Tyr-|-Leu-Lys-Lys-.</text>
        <dbReference type="EC" id="3.4.24.36"/>
    </reaction>
</comment>
<keyword evidence="13" id="KW-1015">Disulfide bond</keyword>
<dbReference type="VEuPathDB" id="TriTrypDB:ECC02_010394"/>
<accession>A0A7J6XQM9</accession>
<evidence type="ECO:0000256" key="18">
    <source>
        <dbReference type="SAM" id="Phobius"/>
    </source>
</evidence>
<dbReference type="GO" id="GO:0007155">
    <property type="term" value="P:cell adhesion"/>
    <property type="evidence" value="ECO:0007669"/>
    <property type="project" value="UniProtKB-KW"/>
</dbReference>
<keyword evidence="18" id="KW-1133">Transmembrane helix</keyword>
<dbReference type="GO" id="GO:0004222">
    <property type="term" value="F:metalloendopeptidase activity"/>
    <property type="evidence" value="ECO:0007669"/>
    <property type="project" value="UniProtKB-UniRule"/>
</dbReference>
<evidence type="ECO:0000256" key="2">
    <source>
        <dbReference type="ARBA" id="ARBA00004370"/>
    </source>
</evidence>
<evidence type="ECO:0000256" key="9">
    <source>
        <dbReference type="ARBA" id="ARBA00022889"/>
    </source>
</evidence>
<dbReference type="Pfam" id="PF01457">
    <property type="entry name" value="Peptidase_M8"/>
    <property type="match status" value="1"/>
</dbReference>
<dbReference type="GO" id="GO:0006508">
    <property type="term" value="P:proteolysis"/>
    <property type="evidence" value="ECO:0007669"/>
    <property type="project" value="UniProtKB-KW"/>
</dbReference>
<dbReference type="PANTHER" id="PTHR10942">
    <property type="entry name" value="LEISHMANOLYSIN-LIKE PEPTIDASE"/>
    <property type="match status" value="1"/>
</dbReference>
<keyword evidence="5 16" id="KW-0479">Metal-binding</keyword>
<evidence type="ECO:0000256" key="17">
    <source>
        <dbReference type="RuleBase" id="RU366077"/>
    </source>
</evidence>
<keyword evidence="12" id="KW-0865">Zymogen</keyword>
<reference evidence="19 20" key="1">
    <citation type="journal article" date="2019" name="Genome Biol. Evol.">
        <title>Nanopore Sequencing Significantly Improves Genome Assembly of the Protozoan Parasite Trypanosoma cruzi.</title>
        <authorList>
            <person name="Diaz-Viraque F."/>
            <person name="Pita S."/>
            <person name="Greif G."/>
            <person name="de Souza R.C.M."/>
            <person name="Iraola G."/>
            <person name="Robello C."/>
        </authorList>
    </citation>
    <scope>NUCLEOTIDE SEQUENCE [LARGE SCALE GENOMIC DNA]</scope>
    <source>
        <strain evidence="19 20">Berenice</strain>
    </source>
</reference>
<dbReference type="GO" id="GO:0016020">
    <property type="term" value="C:membrane"/>
    <property type="evidence" value="ECO:0007669"/>
    <property type="project" value="UniProtKB-SubCell"/>
</dbReference>
<dbReference type="Proteomes" id="UP000583944">
    <property type="component" value="Unassembled WGS sequence"/>
</dbReference>
<evidence type="ECO:0000256" key="3">
    <source>
        <dbReference type="ARBA" id="ARBA00005860"/>
    </source>
</evidence>
<feature type="binding site" evidence="16">
    <location>
        <position position="309"/>
    </location>
    <ligand>
        <name>Zn(2+)</name>
        <dbReference type="ChEBI" id="CHEBI:29105"/>
        <note>catalytic</note>
    </ligand>
</feature>
<keyword evidence="9" id="KW-0130">Cell adhesion</keyword>
<feature type="transmembrane region" description="Helical" evidence="18">
    <location>
        <begin position="18"/>
        <end position="39"/>
    </location>
</feature>
<evidence type="ECO:0000256" key="13">
    <source>
        <dbReference type="ARBA" id="ARBA00023157"/>
    </source>
</evidence>
<dbReference type="InterPro" id="IPR001577">
    <property type="entry name" value="Peptidase_M8"/>
</dbReference>
<evidence type="ECO:0000313" key="19">
    <source>
        <dbReference type="EMBL" id="KAF5216792.1"/>
    </source>
</evidence>
<feature type="transmembrane region" description="Helical" evidence="18">
    <location>
        <begin position="733"/>
        <end position="753"/>
    </location>
</feature>
<keyword evidence="8 16" id="KW-0862">Zinc</keyword>
<evidence type="ECO:0000256" key="6">
    <source>
        <dbReference type="ARBA" id="ARBA00022729"/>
    </source>
</evidence>
<dbReference type="Gene3D" id="3.10.170.20">
    <property type="match status" value="1"/>
</dbReference>
<organism evidence="19 20">
    <name type="scientific">Trypanosoma cruzi</name>
    <dbReference type="NCBI Taxonomy" id="5693"/>
    <lineage>
        <taxon>Eukaryota</taxon>
        <taxon>Discoba</taxon>
        <taxon>Euglenozoa</taxon>
        <taxon>Kinetoplastea</taxon>
        <taxon>Metakinetoplastina</taxon>
        <taxon>Trypanosomatida</taxon>
        <taxon>Trypanosomatidae</taxon>
        <taxon>Trypanosoma</taxon>
        <taxon>Schizotrypanum</taxon>
    </lineage>
</organism>
<evidence type="ECO:0000256" key="11">
    <source>
        <dbReference type="ARBA" id="ARBA00023136"/>
    </source>
</evidence>
<dbReference type="AlphaFoldDB" id="A0A7J6XQM9"/>
<gene>
    <name evidence="19" type="ORF">ECC02_010394</name>
</gene>
<feature type="binding site" evidence="16">
    <location>
        <position position="384"/>
    </location>
    <ligand>
        <name>Zn(2+)</name>
        <dbReference type="ChEBI" id="CHEBI:29105"/>
        <note>catalytic</note>
    </ligand>
</feature>
<dbReference type="FunFam" id="3.90.132.10:FF:000001">
    <property type="entry name" value="leishmanolysin-like peptidase isoform X2"/>
    <property type="match status" value="1"/>
</dbReference>
<feature type="binding site" evidence="16">
    <location>
        <position position="305"/>
    </location>
    <ligand>
        <name>Zn(2+)</name>
        <dbReference type="ChEBI" id="CHEBI:29105"/>
        <note>catalytic</note>
    </ligand>
</feature>
<evidence type="ECO:0000256" key="12">
    <source>
        <dbReference type="ARBA" id="ARBA00023145"/>
    </source>
</evidence>
<comment type="cofactor">
    <cofactor evidence="16 17">
        <name>Zn(2+)</name>
        <dbReference type="ChEBI" id="CHEBI:29105"/>
    </cofactor>
    <text evidence="16 17">Binds 1 zinc ion per subunit.</text>
</comment>
<feature type="transmembrane region" description="Helical" evidence="18">
    <location>
        <begin position="45"/>
        <end position="69"/>
    </location>
</feature>
<keyword evidence="6" id="KW-0732">Signal</keyword>
<dbReference type="EMBL" id="JABDHM010000175">
    <property type="protein sequence ID" value="KAF5216792.1"/>
    <property type="molecule type" value="Genomic_DNA"/>
</dbReference>
<dbReference type="GO" id="GO:0005737">
    <property type="term" value="C:cytoplasm"/>
    <property type="evidence" value="ECO:0007669"/>
    <property type="project" value="TreeGrafter"/>
</dbReference>
<dbReference type="VEuPathDB" id="TriTrypDB:BCY84_12909"/>
<comment type="subcellular location">
    <subcellularLocation>
        <location evidence="2">Membrane</location>
    </subcellularLocation>
</comment>